<evidence type="ECO:0000256" key="2">
    <source>
        <dbReference type="ARBA" id="ARBA00022679"/>
    </source>
</evidence>
<dbReference type="Pfam" id="PF00198">
    <property type="entry name" value="2-oxoacid_dh"/>
    <property type="match status" value="1"/>
</dbReference>
<gene>
    <name evidence="5" type="ORF">ADN00_09720</name>
</gene>
<accession>A0A0P6XAT7</accession>
<name>A0A0P6XAT7_9CHLR</name>
<proteinExistence type="predicted"/>
<dbReference type="STRING" id="1134406.ADN00_09720"/>
<keyword evidence="2" id="KW-0808">Transferase</keyword>
<dbReference type="PANTHER" id="PTHR43178">
    <property type="entry name" value="DIHYDROLIPOAMIDE ACETYLTRANSFERASE COMPONENT OF PYRUVATE DEHYDROGENASE COMPLEX"/>
    <property type="match status" value="1"/>
</dbReference>
<feature type="domain" description="2-oxoacid dehydrogenase acyltransferase catalytic" evidence="4">
    <location>
        <begin position="177"/>
        <end position="254"/>
    </location>
</feature>
<dbReference type="GO" id="GO:0031405">
    <property type="term" value="F:lipoic acid binding"/>
    <property type="evidence" value="ECO:0007669"/>
    <property type="project" value="TreeGrafter"/>
</dbReference>
<dbReference type="Proteomes" id="UP000050417">
    <property type="component" value="Unassembled WGS sequence"/>
</dbReference>
<dbReference type="PANTHER" id="PTHR43178:SF5">
    <property type="entry name" value="LIPOAMIDE ACYLTRANSFERASE COMPONENT OF BRANCHED-CHAIN ALPHA-KETO ACID DEHYDROGENASE COMPLEX, MITOCHONDRIAL"/>
    <property type="match status" value="1"/>
</dbReference>
<dbReference type="GO" id="GO:0005737">
    <property type="term" value="C:cytoplasm"/>
    <property type="evidence" value="ECO:0007669"/>
    <property type="project" value="TreeGrafter"/>
</dbReference>
<dbReference type="Gene3D" id="3.30.559.10">
    <property type="entry name" value="Chloramphenicol acetyltransferase-like domain"/>
    <property type="match status" value="1"/>
</dbReference>
<reference evidence="5 6" key="1">
    <citation type="submission" date="2015-07" db="EMBL/GenBank/DDBJ databases">
        <title>Genome sequence of Ornatilinea apprima DSM 23815.</title>
        <authorList>
            <person name="Hemp J."/>
            <person name="Ward L.M."/>
            <person name="Pace L.A."/>
            <person name="Fischer W.W."/>
        </authorList>
    </citation>
    <scope>NUCLEOTIDE SEQUENCE [LARGE SCALE GENOMIC DNA]</scope>
    <source>
        <strain evidence="5 6">P3M-1</strain>
    </source>
</reference>
<organism evidence="5 6">
    <name type="scientific">Ornatilinea apprima</name>
    <dbReference type="NCBI Taxonomy" id="1134406"/>
    <lineage>
        <taxon>Bacteria</taxon>
        <taxon>Bacillati</taxon>
        <taxon>Chloroflexota</taxon>
        <taxon>Anaerolineae</taxon>
        <taxon>Anaerolineales</taxon>
        <taxon>Anaerolineaceae</taxon>
        <taxon>Ornatilinea</taxon>
    </lineage>
</organism>
<keyword evidence="6" id="KW-1185">Reference proteome</keyword>
<dbReference type="SUPFAM" id="SSF52777">
    <property type="entry name" value="CoA-dependent acyltransferases"/>
    <property type="match status" value="1"/>
</dbReference>
<evidence type="ECO:0000313" key="5">
    <source>
        <dbReference type="EMBL" id="KPL76871.1"/>
    </source>
</evidence>
<evidence type="ECO:0000256" key="3">
    <source>
        <dbReference type="ARBA" id="ARBA00023315"/>
    </source>
</evidence>
<dbReference type="GO" id="GO:0016407">
    <property type="term" value="F:acetyltransferase activity"/>
    <property type="evidence" value="ECO:0007669"/>
    <property type="project" value="TreeGrafter"/>
</dbReference>
<sequence>MNSKNDSRTVVPYLRERQLMVDGGQLGLQKHTIHGLVEFDITRARENIRQYRAQTGQALSFTAFFLFCLGKAIDADRNMHAYRDWRNQLVIFDDVDVNMLFEVEVDGQKAIRPHILRGINHKTPAELHQEMEAFQKGYQESRESKFIEWFVRLPQFARRMFLRVLFKNPQMVKELYGTVLLSSVGMFGRGSGWAIPVPNHTLQLTLGGMAEKPGVVQHRVEVREYLSVTISFDHDVVDGAPAARFMQRLKKLVESGVIE</sequence>
<dbReference type="InterPro" id="IPR050743">
    <property type="entry name" value="2-oxoacid_DH_E2_comp"/>
</dbReference>
<dbReference type="RefSeq" id="WP_075062807.1">
    <property type="nucleotide sequence ID" value="NZ_LGCL01000024.1"/>
</dbReference>
<dbReference type="InterPro" id="IPR001078">
    <property type="entry name" value="2-oxoacid_DH_actylTfrase"/>
</dbReference>
<keyword evidence="3" id="KW-0012">Acyltransferase</keyword>
<dbReference type="EMBL" id="LGCL01000024">
    <property type="protein sequence ID" value="KPL76871.1"/>
    <property type="molecule type" value="Genomic_DNA"/>
</dbReference>
<evidence type="ECO:0000256" key="1">
    <source>
        <dbReference type="ARBA" id="ARBA00001938"/>
    </source>
</evidence>
<comment type="cofactor">
    <cofactor evidence="1">
        <name>(R)-lipoate</name>
        <dbReference type="ChEBI" id="CHEBI:83088"/>
    </cofactor>
</comment>
<evidence type="ECO:0000313" key="6">
    <source>
        <dbReference type="Proteomes" id="UP000050417"/>
    </source>
</evidence>
<comment type="caution">
    <text evidence="5">The sequence shown here is derived from an EMBL/GenBank/DDBJ whole genome shotgun (WGS) entry which is preliminary data.</text>
</comment>
<evidence type="ECO:0000259" key="4">
    <source>
        <dbReference type="Pfam" id="PF00198"/>
    </source>
</evidence>
<dbReference type="OrthoDB" id="9805770at2"/>
<protein>
    <recommendedName>
        <fullName evidence="4">2-oxoacid dehydrogenase acyltransferase catalytic domain-containing protein</fullName>
    </recommendedName>
</protein>
<dbReference type="AlphaFoldDB" id="A0A0P6XAT7"/>
<dbReference type="InterPro" id="IPR023213">
    <property type="entry name" value="CAT-like_dom_sf"/>
</dbReference>